<gene>
    <name evidence="1" type="ORF">BECKTC1821E_GA0114239_11962</name>
</gene>
<proteinExistence type="predicted"/>
<organism evidence="1">
    <name type="scientific">Candidatus Kentrum sp. TC</name>
    <dbReference type="NCBI Taxonomy" id="2126339"/>
    <lineage>
        <taxon>Bacteria</taxon>
        <taxon>Pseudomonadati</taxon>
        <taxon>Pseudomonadota</taxon>
        <taxon>Gammaproteobacteria</taxon>
        <taxon>Candidatus Kentrum</taxon>
    </lineage>
</organism>
<name>A0A450Z6S4_9GAMM</name>
<evidence type="ECO:0000313" key="1">
    <source>
        <dbReference type="EMBL" id="VFK49501.1"/>
    </source>
</evidence>
<sequence>MESRSPFLNREISILTGDFYFAPRYTGRAIDVAPPSAGVKRLSIRSDGIGKITIRERSVNPE</sequence>
<reference evidence="1" key="1">
    <citation type="submission" date="2019-02" db="EMBL/GenBank/DDBJ databases">
        <authorList>
            <person name="Gruber-Vodicka R. H."/>
            <person name="Seah K. B. B."/>
        </authorList>
    </citation>
    <scope>NUCLEOTIDE SEQUENCE</scope>
    <source>
        <strain evidence="1">BECK_BZ125</strain>
    </source>
</reference>
<dbReference type="AlphaFoldDB" id="A0A450Z6S4"/>
<protein>
    <submittedName>
        <fullName evidence="1">Uncharacterized protein</fullName>
    </submittedName>
</protein>
<accession>A0A450Z6S4</accession>
<dbReference type="EMBL" id="CAADFT010000196">
    <property type="protein sequence ID" value="VFK49501.1"/>
    <property type="molecule type" value="Genomic_DNA"/>
</dbReference>